<name>A0ABT0YTN6_9BURK</name>
<protein>
    <submittedName>
        <fullName evidence="2">TfoX/Sxy family protein</fullName>
    </submittedName>
</protein>
<accession>A0ABT0YTN6</accession>
<dbReference type="Gene3D" id="1.10.150.20">
    <property type="entry name" value="5' to 3' exonuclease, C-terminal subdomain"/>
    <property type="match status" value="1"/>
</dbReference>
<organism evidence="2 3">
    <name type="scientific">Caldimonas mangrovi</name>
    <dbReference type="NCBI Taxonomy" id="2944811"/>
    <lineage>
        <taxon>Bacteria</taxon>
        <taxon>Pseudomonadati</taxon>
        <taxon>Pseudomonadota</taxon>
        <taxon>Betaproteobacteria</taxon>
        <taxon>Burkholderiales</taxon>
        <taxon>Sphaerotilaceae</taxon>
        <taxon>Caldimonas</taxon>
    </lineage>
</organism>
<proteinExistence type="predicted"/>
<dbReference type="InterPro" id="IPR047525">
    <property type="entry name" value="TfoX-like"/>
</dbReference>
<feature type="domain" description="TfoX C-terminal" evidence="1">
    <location>
        <begin position="6"/>
        <end position="82"/>
    </location>
</feature>
<gene>
    <name evidence="2" type="ORF">M8A51_18990</name>
</gene>
<keyword evidence="3" id="KW-1185">Reference proteome</keyword>
<sequence length="91" mass="10277">MHAPAPLRTLKNLGPRSAEVLGRVGVHTAEQLRQADALELYVRLRAAWPATSVNMLYALVGAQEGRPWREIQQERRTELLLQLDEMGHAPR</sequence>
<evidence type="ECO:0000259" key="1">
    <source>
        <dbReference type="Pfam" id="PF04994"/>
    </source>
</evidence>
<reference evidence="2" key="1">
    <citation type="submission" date="2022-05" db="EMBL/GenBank/DDBJ databases">
        <title>Schlegelella sp. nov., isolated from mangrove soil.</title>
        <authorList>
            <person name="Liu Y."/>
            <person name="Ge X."/>
            <person name="Liu W."/>
        </authorList>
    </citation>
    <scope>NUCLEOTIDE SEQUENCE</scope>
    <source>
        <strain evidence="2">S2-27</strain>
    </source>
</reference>
<dbReference type="PANTHER" id="PTHR36121:SF1">
    <property type="entry name" value="PROTEIN SXY"/>
    <property type="match status" value="1"/>
</dbReference>
<dbReference type="Pfam" id="PF04994">
    <property type="entry name" value="TfoX_C"/>
    <property type="match status" value="1"/>
</dbReference>
<dbReference type="InterPro" id="IPR007077">
    <property type="entry name" value="TfoX_C"/>
</dbReference>
<dbReference type="PANTHER" id="PTHR36121">
    <property type="entry name" value="PROTEIN SXY"/>
    <property type="match status" value="1"/>
</dbReference>
<evidence type="ECO:0000313" key="2">
    <source>
        <dbReference type="EMBL" id="MCM5681617.1"/>
    </source>
</evidence>
<dbReference type="RefSeq" id="WP_251780102.1">
    <property type="nucleotide sequence ID" value="NZ_JAMKFE010000013.1"/>
</dbReference>
<dbReference type="EMBL" id="JAMKFE010000013">
    <property type="protein sequence ID" value="MCM5681617.1"/>
    <property type="molecule type" value="Genomic_DNA"/>
</dbReference>
<evidence type="ECO:0000313" key="3">
    <source>
        <dbReference type="Proteomes" id="UP001165541"/>
    </source>
</evidence>
<dbReference type="Proteomes" id="UP001165541">
    <property type="component" value="Unassembled WGS sequence"/>
</dbReference>
<comment type="caution">
    <text evidence="2">The sequence shown here is derived from an EMBL/GenBank/DDBJ whole genome shotgun (WGS) entry which is preliminary data.</text>
</comment>